<dbReference type="eggNOG" id="COG0456">
    <property type="taxonomic scope" value="Bacteria"/>
</dbReference>
<dbReference type="PIR" id="A83932">
    <property type="entry name" value="A83932"/>
</dbReference>
<dbReference type="GO" id="GO:0008080">
    <property type="term" value="F:N-acetyltransferase activity"/>
    <property type="evidence" value="ECO:0007669"/>
    <property type="project" value="InterPro"/>
</dbReference>
<dbReference type="RefSeq" id="WP_010898413.1">
    <property type="nucleotide sequence ID" value="NC_002570.2"/>
</dbReference>
<dbReference type="InterPro" id="IPR016181">
    <property type="entry name" value="Acyl_CoA_acyltransferase"/>
</dbReference>
<dbReference type="CDD" id="cd04301">
    <property type="entry name" value="NAT_SF"/>
    <property type="match status" value="1"/>
</dbReference>
<accession>Q9KAN0</accession>
<dbReference type="EMBL" id="BA000004">
    <property type="protein sequence ID" value="BAB05976.1"/>
    <property type="molecule type" value="Genomic_DNA"/>
</dbReference>
<dbReference type="SUPFAM" id="SSF55729">
    <property type="entry name" value="Acyl-CoA N-acyltransferases (Nat)"/>
    <property type="match status" value="1"/>
</dbReference>
<dbReference type="Gene3D" id="3.40.630.30">
    <property type="match status" value="1"/>
</dbReference>
<dbReference type="InterPro" id="IPR022525">
    <property type="entry name" value="GNAT_AblB"/>
</dbReference>
<dbReference type="STRING" id="272558.gene:10728155"/>
<evidence type="ECO:0000313" key="3">
    <source>
        <dbReference type="Proteomes" id="UP000001258"/>
    </source>
</evidence>
<dbReference type="InterPro" id="IPR000182">
    <property type="entry name" value="GNAT_dom"/>
</dbReference>
<dbReference type="HOGENOM" id="CLU_081246_0_0_9"/>
<dbReference type="Pfam" id="PF00583">
    <property type="entry name" value="Acetyltransf_1"/>
    <property type="match status" value="1"/>
</dbReference>
<dbReference type="Proteomes" id="UP000001258">
    <property type="component" value="Chromosome"/>
</dbReference>
<protein>
    <submittedName>
        <fullName evidence="2">BH2257 protein</fullName>
    </submittedName>
</protein>
<dbReference type="PROSITE" id="PS51186">
    <property type="entry name" value="GNAT"/>
    <property type="match status" value="1"/>
</dbReference>
<reference evidence="2 3" key="1">
    <citation type="journal article" date="2000" name="Nucleic Acids Res.">
        <title>Complete genome sequence of the alkaliphilic bacterium Bacillus halodurans and genomic sequence comparison with Bacillus subtilis.</title>
        <authorList>
            <person name="Takami H."/>
            <person name="Nakasone K."/>
            <person name="Takaki Y."/>
            <person name="Maeno G."/>
            <person name="Sasaki R."/>
            <person name="Masui N."/>
            <person name="Fuji F."/>
            <person name="Hirama C."/>
            <person name="Nakamura Y."/>
            <person name="Ogasawara N."/>
            <person name="Kuhara S."/>
            <person name="Horikoshi K."/>
        </authorList>
    </citation>
    <scope>NUCLEOTIDE SEQUENCE [LARGE SCALE GENOMIC DNA]</scope>
    <source>
        <strain evidence="3">ATCC BAA-125 / DSM 18197 / FERM 7344 / JCM 9153 / C-125</strain>
    </source>
</reference>
<proteinExistence type="predicted"/>
<name>Q9KAN0_HALH5</name>
<feature type="domain" description="N-acetyltransferase" evidence="1">
    <location>
        <begin position="113"/>
        <end position="263"/>
    </location>
</feature>
<gene>
    <name evidence="2" type="ordered locus">BH2257</name>
</gene>
<dbReference type="AlphaFoldDB" id="Q9KAN0"/>
<evidence type="ECO:0000313" key="2">
    <source>
        <dbReference type="EMBL" id="BAB05976.1"/>
    </source>
</evidence>
<dbReference type="KEGG" id="bha:BH2257"/>
<sequence>MDIPWLVERDDRNERIVLSIKTNAKEALENAYRKKSRVTGKMIAYVHDSCANFFCEEGWLQEGAVSTYFHNGQANVFSFFLKEDRQNSDHERLHREVLSYVQKIERTLELSSHAVQRLNEADTDSLAQLYRHVFERYPTDVFSAQYLQQTMKEGAKFVGVKEGTDIICAASAVPNGFGGWEITDCATKKEARGNGYLSSVLCELEQWLWEEGEENVYSITRSHSFGMNVTIKKRGFSYEGTMVNNCIIGTGFEDMNIWTKRLTATNIC</sequence>
<keyword evidence="3" id="KW-1185">Reference proteome</keyword>
<evidence type="ECO:0000259" key="1">
    <source>
        <dbReference type="PROSITE" id="PS51186"/>
    </source>
</evidence>
<organism evidence="2 3">
    <name type="scientific">Halalkalibacterium halodurans (strain ATCC BAA-125 / DSM 18197 / FERM 7344 / JCM 9153 / C-125)</name>
    <name type="common">Bacillus halodurans</name>
    <dbReference type="NCBI Taxonomy" id="272558"/>
    <lineage>
        <taxon>Bacteria</taxon>
        <taxon>Bacillati</taxon>
        <taxon>Bacillota</taxon>
        <taxon>Bacilli</taxon>
        <taxon>Bacillales</taxon>
        <taxon>Bacillaceae</taxon>
        <taxon>Halalkalibacterium (ex Joshi et al. 2022)</taxon>
    </lineage>
</organism>
<dbReference type="NCBIfam" id="TIGR03827">
    <property type="entry name" value="GNAT_ablB"/>
    <property type="match status" value="1"/>
</dbReference>